<comment type="caution">
    <text evidence="1">The sequence shown here is derived from an EMBL/GenBank/DDBJ whole genome shotgun (WGS) entry which is preliminary data.</text>
</comment>
<accession>A0ABN0P0K9</accession>
<sequence>MSAEFFAKHKYSKPKNVQDVHSWIPFPFMQAPQLCKKLLLLVLADTIGTILLADLKGSSSDASPFGKKLKDKSPNVPTLCITGTANGFI</sequence>
<gene>
    <name evidence="1" type="ORF">HMPREF9193_00392</name>
</gene>
<organism evidence="1 2">
    <name type="scientific">Treponema lecithinolyticum ATCC 700332</name>
    <dbReference type="NCBI Taxonomy" id="1321815"/>
    <lineage>
        <taxon>Bacteria</taxon>
        <taxon>Pseudomonadati</taxon>
        <taxon>Spirochaetota</taxon>
        <taxon>Spirochaetia</taxon>
        <taxon>Spirochaetales</taxon>
        <taxon>Treponemataceae</taxon>
        <taxon>Treponema</taxon>
    </lineage>
</organism>
<keyword evidence="2" id="KW-1185">Reference proteome</keyword>
<reference evidence="1 2" key="1">
    <citation type="submission" date="2013-08" db="EMBL/GenBank/DDBJ databases">
        <authorList>
            <person name="Weinstock G."/>
            <person name="Sodergren E."/>
            <person name="Wylie T."/>
            <person name="Fulton L."/>
            <person name="Fulton R."/>
            <person name="Fronick C."/>
            <person name="O'Laughlin M."/>
            <person name="Godfrey J."/>
            <person name="Miner T."/>
            <person name="Herter B."/>
            <person name="Appelbaum E."/>
            <person name="Cordes M."/>
            <person name="Lek S."/>
            <person name="Wollam A."/>
            <person name="Pepin K.H."/>
            <person name="Palsikar V.B."/>
            <person name="Mitreva M."/>
            <person name="Wilson R.K."/>
        </authorList>
    </citation>
    <scope>NUCLEOTIDE SEQUENCE [LARGE SCALE GENOMIC DNA]</scope>
    <source>
        <strain evidence="1 2">ATCC 700332</strain>
    </source>
</reference>
<evidence type="ECO:0000313" key="2">
    <source>
        <dbReference type="Proteomes" id="UP000016649"/>
    </source>
</evidence>
<dbReference type="Proteomes" id="UP000016649">
    <property type="component" value="Unassembled WGS sequence"/>
</dbReference>
<evidence type="ECO:0000313" key="1">
    <source>
        <dbReference type="EMBL" id="ERJ94037.1"/>
    </source>
</evidence>
<proteinExistence type="predicted"/>
<name>A0ABN0P0K9_TRELE</name>
<dbReference type="EMBL" id="AWVH01000006">
    <property type="protein sequence ID" value="ERJ94037.1"/>
    <property type="molecule type" value="Genomic_DNA"/>
</dbReference>
<protein>
    <submittedName>
        <fullName evidence="1">Uncharacterized protein</fullName>
    </submittedName>
</protein>